<proteinExistence type="predicted"/>
<reference evidence="1 2" key="1">
    <citation type="journal article" date="2019" name="Commun. Biol.">
        <title>The bagworm genome reveals a unique fibroin gene that provides high tensile strength.</title>
        <authorList>
            <person name="Kono N."/>
            <person name="Nakamura H."/>
            <person name="Ohtoshi R."/>
            <person name="Tomita M."/>
            <person name="Numata K."/>
            <person name="Arakawa K."/>
        </authorList>
    </citation>
    <scope>NUCLEOTIDE SEQUENCE [LARGE SCALE GENOMIC DNA]</scope>
</reference>
<dbReference type="AlphaFoldDB" id="A0A4C1VK21"/>
<evidence type="ECO:0000313" key="1">
    <source>
        <dbReference type="EMBL" id="GBP38943.1"/>
    </source>
</evidence>
<sequence length="70" mass="7322">MFRGQRMRPAAGKSSTSILNVVTSHNQPAVLSLAAAMISGDTLEPAHIGDFLSSESRLGADGRATVQQVL</sequence>
<dbReference type="Proteomes" id="UP000299102">
    <property type="component" value="Unassembled WGS sequence"/>
</dbReference>
<comment type="caution">
    <text evidence="1">The sequence shown here is derived from an EMBL/GenBank/DDBJ whole genome shotgun (WGS) entry which is preliminary data.</text>
</comment>
<dbReference type="EMBL" id="BGZK01000356">
    <property type="protein sequence ID" value="GBP38943.1"/>
    <property type="molecule type" value="Genomic_DNA"/>
</dbReference>
<gene>
    <name evidence="1" type="ORF">EVAR_95693_1</name>
</gene>
<accession>A0A4C1VK21</accession>
<evidence type="ECO:0000313" key="2">
    <source>
        <dbReference type="Proteomes" id="UP000299102"/>
    </source>
</evidence>
<organism evidence="1 2">
    <name type="scientific">Eumeta variegata</name>
    <name type="common">Bagworm moth</name>
    <name type="synonym">Eumeta japonica</name>
    <dbReference type="NCBI Taxonomy" id="151549"/>
    <lineage>
        <taxon>Eukaryota</taxon>
        <taxon>Metazoa</taxon>
        <taxon>Ecdysozoa</taxon>
        <taxon>Arthropoda</taxon>
        <taxon>Hexapoda</taxon>
        <taxon>Insecta</taxon>
        <taxon>Pterygota</taxon>
        <taxon>Neoptera</taxon>
        <taxon>Endopterygota</taxon>
        <taxon>Lepidoptera</taxon>
        <taxon>Glossata</taxon>
        <taxon>Ditrysia</taxon>
        <taxon>Tineoidea</taxon>
        <taxon>Psychidae</taxon>
        <taxon>Oiketicinae</taxon>
        <taxon>Eumeta</taxon>
    </lineage>
</organism>
<protein>
    <submittedName>
        <fullName evidence="1">Uncharacterized protein</fullName>
    </submittedName>
</protein>
<name>A0A4C1VK21_EUMVA</name>
<keyword evidence="2" id="KW-1185">Reference proteome</keyword>